<dbReference type="eggNOG" id="ENOG502S5SN">
    <property type="taxonomic scope" value="Eukaryota"/>
</dbReference>
<keyword evidence="3" id="KW-0223">Dioxygenase</keyword>
<dbReference type="HOGENOM" id="CLU_1696734_0_0_1"/>
<dbReference type="KEGG" id="tmn:UCRPA7_4744"/>
<evidence type="ECO:0000259" key="2">
    <source>
        <dbReference type="Pfam" id="PF02668"/>
    </source>
</evidence>
<gene>
    <name evidence="3" type="ORF">UCRPA7_4744</name>
</gene>
<evidence type="ECO:0000313" key="4">
    <source>
        <dbReference type="Proteomes" id="UP000014074"/>
    </source>
</evidence>
<dbReference type="RefSeq" id="XP_007915486.1">
    <property type="nucleotide sequence ID" value="XM_007917295.1"/>
</dbReference>
<dbReference type="InterPro" id="IPR003819">
    <property type="entry name" value="TauD/TfdA-like"/>
</dbReference>
<name>R8BKF7_PHAM7</name>
<dbReference type="GeneID" id="19325226"/>
<reference evidence="4" key="1">
    <citation type="journal article" date="2013" name="Genome Announc.">
        <title>Draft genome sequence of the ascomycete Phaeoacremonium aleophilum strain UCR-PA7, a causal agent of the esca disease complex in grapevines.</title>
        <authorList>
            <person name="Blanco-Ulate B."/>
            <person name="Rolshausen P."/>
            <person name="Cantu D."/>
        </authorList>
    </citation>
    <scope>NUCLEOTIDE SEQUENCE [LARGE SCALE GENOMIC DNA]</scope>
    <source>
        <strain evidence="4">UCR-PA7</strain>
    </source>
</reference>
<protein>
    <submittedName>
        <fullName evidence="3">Putative taurine catabolism dioxygenase protein</fullName>
    </submittedName>
</protein>
<keyword evidence="4" id="KW-1185">Reference proteome</keyword>
<dbReference type="Proteomes" id="UP000014074">
    <property type="component" value="Unassembled WGS sequence"/>
</dbReference>
<organism evidence="3 4">
    <name type="scientific">Phaeoacremonium minimum (strain UCR-PA7)</name>
    <name type="common">Esca disease fungus</name>
    <name type="synonym">Togninia minima</name>
    <dbReference type="NCBI Taxonomy" id="1286976"/>
    <lineage>
        <taxon>Eukaryota</taxon>
        <taxon>Fungi</taxon>
        <taxon>Dikarya</taxon>
        <taxon>Ascomycota</taxon>
        <taxon>Pezizomycotina</taxon>
        <taxon>Sordariomycetes</taxon>
        <taxon>Sordariomycetidae</taxon>
        <taxon>Togniniales</taxon>
        <taxon>Togniniaceae</taxon>
        <taxon>Phaeoacremonium</taxon>
    </lineage>
</organism>
<evidence type="ECO:0000313" key="3">
    <source>
        <dbReference type="EMBL" id="EON99697.1"/>
    </source>
</evidence>
<proteinExistence type="predicted"/>
<feature type="domain" description="TauD/TfdA-like" evidence="2">
    <location>
        <begin position="7"/>
        <end position="106"/>
    </location>
</feature>
<dbReference type="OrthoDB" id="272271at2759"/>
<dbReference type="SUPFAM" id="SSF51197">
    <property type="entry name" value="Clavaminate synthase-like"/>
    <property type="match status" value="1"/>
</dbReference>
<dbReference type="Pfam" id="PF02668">
    <property type="entry name" value="TauD"/>
    <property type="match status" value="1"/>
</dbReference>
<dbReference type="Gene3D" id="3.60.130.10">
    <property type="entry name" value="Clavaminate synthase-like"/>
    <property type="match status" value="1"/>
</dbReference>
<dbReference type="GO" id="GO:0051213">
    <property type="term" value="F:dioxygenase activity"/>
    <property type="evidence" value="ECO:0007669"/>
    <property type="project" value="UniProtKB-KW"/>
</dbReference>
<dbReference type="AlphaFoldDB" id="R8BKF7"/>
<dbReference type="EMBL" id="KB933133">
    <property type="protein sequence ID" value="EON99697.1"/>
    <property type="molecule type" value="Genomic_DNA"/>
</dbReference>
<keyword evidence="1" id="KW-0560">Oxidoreductase</keyword>
<evidence type="ECO:0000256" key="1">
    <source>
        <dbReference type="ARBA" id="ARBA00023002"/>
    </source>
</evidence>
<sequence>MLPLRGKMTPSNIRPLLYYHDNRIMMNFVRDPLIGLSWITRTPDLPRLTPVQVEALDVVQVIAETNHLALNMQPGDLTFVNNFGCLHAREAFEDSDTQSRYLVRMWLKNAELAWSLPEELAAGNIRVFDNEEIDEDWNIVYKPRLLFQVAERMTP</sequence>
<accession>R8BKF7</accession>
<dbReference type="InterPro" id="IPR042098">
    <property type="entry name" value="TauD-like_sf"/>
</dbReference>